<dbReference type="EMBL" id="CP053540">
    <property type="protein sequence ID" value="WOB42994.1"/>
    <property type="molecule type" value="Genomic_DNA"/>
</dbReference>
<dbReference type="KEGG" id="tog:HNI00_07365"/>
<dbReference type="PRINTS" id="PR00313">
    <property type="entry name" value="CABNDNGRPT"/>
</dbReference>
<protein>
    <submittedName>
        <fullName evidence="3">Calcium-binding protein</fullName>
    </submittedName>
</protein>
<evidence type="ECO:0000313" key="3">
    <source>
        <dbReference type="EMBL" id="WOB42994.1"/>
    </source>
</evidence>
<dbReference type="RefSeq" id="WP_316792048.1">
    <property type="nucleotide sequence ID" value="NZ_CP053540.1"/>
</dbReference>
<sequence length="663" mass="66834">MATIIGSQFNDNDTVNGIPLIFRRRLVGTLLNDSIFGLAGNDILEGLAGNDLLDGGTGSDTMRGGVGNDTYIVDSPGDVVIELAGQGIDEVRSSISYTLPLNVENLTLLGTANINGTGNALNNVINGNSGNNFLFGLAGNDTINGGDGNDYLDGGTGNDTMNGGFGDDTYIVDSAGDVAGEVAGGIDLVIASVSHTLSLNLENLNLSGVANINGTGNAKDNVINGNAGNNFLFGLAGNDTINGGAGNDYLDGGVGIDTLSGGAGNDTYIVDSASDVVVELAGQGIDEVRASVSHTLSASVENLTLLGTANINGTGNTLNNVINGNAGNNFLFGLAGNDTLNGGAGNDYLDGGVGIDTLRGGAGNDTYIVDSASDVVVELAGQGIDEVRSFVSHTLSANVENLTLLGAANINGTGNDLNNVINGNAGNNFLFGLAGNDTLNGGDGNDLLSGGLGNDTMNGGFGDDTYIVDSAGDVAAEVAGGIDLVIASVSHTLSANLENLNLSGVANINGTGNFRDNVIDGNSGNNMLSGLGGNDTLVGGSGSDTLLGGDGNDRLRGGTTANNAGERDIMTGGIGADTFELGNSAGSYYLNTVGNSYASITDFSAFQLDKFQVKGVLSQYRLDKTRSLEGGAALDTLIYRGNDLIAVVRDTTNVLLGRDFVVV</sequence>
<keyword evidence="2" id="KW-0964">Secreted</keyword>
<proteinExistence type="predicted"/>
<dbReference type="AlphaFoldDB" id="A0AA96Y5H5"/>
<dbReference type="GO" id="GO:0005509">
    <property type="term" value="F:calcium ion binding"/>
    <property type="evidence" value="ECO:0007669"/>
    <property type="project" value="InterPro"/>
</dbReference>
<dbReference type="SUPFAM" id="SSF51120">
    <property type="entry name" value="beta-Roll"/>
    <property type="match status" value="6"/>
</dbReference>
<name>A0AA96Y5H5_9CYAN</name>
<gene>
    <name evidence="3" type="ORF">HNI00_07365</name>
</gene>
<dbReference type="PANTHER" id="PTHR38340:SF1">
    <property type="entry name" value="S-LAYER PROTEIN"/>
    <property type="match status" value="1"/>
</dbReference>
<evidence type="ECO:0000256" key="2">
    <source>
        <dbReference type="ARBA" id="ARBA00022525"/>
    </source>
</evidence>
<evidence type="ECO:0000256" key="1">
    <source>
        <dbReference type="ARBA" id="ARBA00004613"/>
    </source>
</evidence>
<accession>A0AA96Y5H5</accession>
<organism evidence="3">
    <name type="scientific">Thermoleptolyngbya oregonensis NK1-22</name>
    <dbReference type="NCBI Taxonomy" id="2547457"/>
    <lineage>
        <taxon>Bacteria</taxon>
        <taxon>Bacillati</taxon>
        <taxon>Cyanobacteriota</taxon>
        <taxon>Cyanophyceae</taxon>
        <taxon>Oculatellales</taxon>
        <taxon>Oculatellaceae</taxon>
        <taxon>Thermoleptolyngbya</taxon>
    </lineage>
</organism>
<comment type="subcellular location">
    <subcellularLocation>
        <location evidence="1">Secreted</location>
    </subcellularLocation>
</comment>
<dbReference type="PANTHER" id="PTHR38340">
    <property type="entry name" value="S-LAYER PROTEIN"/>
    <property type="match status" value="1"/>
</dbReference>
<dbReference type="Pfam" id="PF00353">
    <property type="entry name" value="HemolysinCabind"/>
    <property type="match status" value="6"/>
</dbReference>
<dbReference type="InterPro" id="IPR050557">
    <property type="entry name" value="RTX_toxin/Mannuronan_C5-epim"/>
</dbReference>
<dbReference type="PROSITE" id="PS00330">
    <property type="entry name" value="HEMOLYSIN_CALCIUM"/>
    <property type="match status" value="8"/>
</dbReference>
<dbReference type="Gene3D" id="2.150.10.10">
    <property type="entry name" value="Serralysin-like metalloprotease, C-terminal"/>
    <property type="match status" value="6"/>
</dbReference>
<dbReference type="InterPro" id="IPR011049">
    <property type="entry name" value="Serralysin-like_metalloprot_C"/>
</dbReference>
<dbReference type="InterPro" id="IPR018511">
    <property type="entry name" value="Hemolysin-typ_Ca-bd_CS"/>
</dbReference>
<reference evidence="3" key="1">
    <citation type="submission" date="2020-05" db="EMBL/GenBank/DDBJ databases">
        <authorList>
            <person name="Zhu T."/>
            <person name="Keshari N."/>
            <person name="Lu X."/>
        </authorList>
    </citation>
    <scope>NUCLEOTIDE SEQUENCE</scope>
    <source>
        <strain evidence="3">NK1-22</strain>
    </source>
</reference>
<dbReference type="InterPro" id="IPR001343">
    <property type="entry name" value="Hemolysn_Ca-bd"/>
</dbReference>
<dbReference type="GO" id="GO:0005576">
    <property type="term" value="C:extracellular region"/>
    <property type="evidence" value="ECO:0007669"/>
    <property type="project" value="UniProtKB-SubCell"/>
</dbReference>